<evidence type="ECO:0000313" key="2">
    <source>
        <dbReference type="EMBL" id="CAL1381692.1"/>
    </source>
</evidence>
<reference evidence="2 3" key="1">
    <citation type="submission" date="2024-04" db="EMBL/GenBank/DDBJ databases">
        <authorList>
            <person name="Fracassetti M."/>
        </authorList>
    </citation>
    <scope>NUCLEOTIDE SEQUENCE [LARGE SCALE GENOMIC DNA]</scope>
</reference>
<dbReference type="Proteomes" id="UP001497516">
    <property type="component" value="Chromosome 4"/>
</dbReference>
<protein>
    <recommendedName>
        <fullName evidence="4">Auxin-responsive protein</fullName>
    </recommendedName>
</protein>
<keyword evidence="3" id="KW-1185">Reference proteome</keyword>
<dbReference type="AlphaFoldDB" id="A0AAV2E784"/>
<gene>
    <name evidence="2" type="ORF">LTRI10_LOCUS23057</name>
</gene>
<feature type="region of interest" description="Disordered" evidence="1">
    <location>
        <begin position="1"/>
        <end position="22"/>
    </location>
</feature>
<evidence type="ECO:0000256" key="1">
    <source>
        <dbReference type="SAM" id="MobiDB-lite"/>
    </source>
</evidence>
<organism evidence="2 3">
    <name type="scientific">Linum trigynum</name>
    <dbReference type="NCBI Taxonomy" id="586398"/>
    <lineage>
        <taxon>Eukaryota</taxon>
        <taxon>Viridiplantae</taxon>
        <taxon>Streptophyta</taxon>
        <taxon>Embryophyta</taxon>
        <taxon>Tracheophyta</taxon>
        <taxon>Spermatophyta</taxon>
        <taxon>Magnoliopsida</taxon>
        <taxon>eudicotyledons</taxon>
        <taxon>Gunneridae</taxon>
        <taxon>Pentapetalae</taxon>
        <taxon>rosids</taxon>
        <taxon>fabids</taxon>
        <taxon>Malpighiales</taxon>
        <taxon>Linaceae</taxon>
        <taxon>Linum</taxon>
    </lineage>
</organism>
<proteinExistence type="predicted"/>
<accession>A0AAV2E784</accession>
<evidence type="ECO:0000313" key="3">
    <source>
        <dbReference type="Proteomes" id="UP001497516"/>
    </source>
</evidence>
<sequence length="72" mass="7710">MREWVGESGDESAEAADAESSRVVPESCRKLQIVSPIAEDEMPKLKLADLSTKNLNATGGGKTSDVEFAMKP</sequence>
<dbReference type="EMBL" id="OZ034817">
    <property type="protein sequence ID" value="CAL1381692.1"/>
    <property type="molecule type" value="Genomic_DNA"/>
</dbReference>
<name>A0AAV2E784_9ROSI</name>
<evidence type="ECO:0008006" key="4">
    <source>
        <dbReference type="Google" id="ProtNLM"/>
    </source>
</evidence>
<feature type="compositionally biased region" description="Acidic residues" evidence="1">
    <location>
        <begin position="8"/>
        <end position="17"/>
    </location>
</feature>